<organism evidence="3">
    <name type="scientific">Thermomicrobium roseum</name>
    <dbReference type="NCBI Taxonomy" id="500"/>
    <lineage>
        <taxon>Bacteria</taxon>
        <taxon>Pseudomonadati</taxon>
        <taxon>Thermomicrobiota</taxon>
        <taxon>Thermomicrobia</taxon>
        <taxon>Thermomicrobiales</taxon>
        <taxon>Thermomicrobiaceae</taxon>
        <taxon>Thermomicrobium</taxon>
    </lineage>
</organism>
<dbReference type="InterPro" id="IPR029063">
    <property type="entry name" value="SAM-dependent_MTases_sf"/>
</dbReference>
<dbReference type="Pfam" id="PF02636">
    <property type="entry name" value="Methyltransf_28"/>
    <property type="match status" value="1"/>
</dbReference>
<dbReference type="InterPro" id="IPR038375">
    <property type="entry name" value="NDUFAF7_sf"/>
</dbReference>
<dbReference type="Gene3D" id="3.40.50.12710">
    <property type="match status" value="1"/>
</dbReference>
<dbReference type="InterPro" id="IPR003788">
    <property type="entry name" value="NDUFAF7"/>
</dbReference>
<dbReference type="GO" id="GO:0035243">
    <property type="term" value="F:protein-arginine omega-N symmetric methyltransferase activity"/>
    <property type="evidence" value="ECO:0007669"/>
    <property type="project" value="TreeGrafter"/>
</dbReference>
<evidence type="ECO:0000313" key="3">
    <source>
        <dbReference type="EMBL" id="HEF65371.1"/>
    </source>
</evidence>
<dbReference type="AlphaFoldDB" id="A0A7C1FRP8"/>
<reference evidence="3" key="1">
    <citation type="journal article" date="2020" name="mSystems">
        <title>Genome- and Community-Level Interaction Insights into Carbon Utilization and Element Cycling Functions of Hydrothermarchaeota in Hydrothermal Sediment.</title>
        <authorList>
            <person name="Zhou Z."/>
            <person name="Liu Y."/>
            <person name="Xu W."/>
            <person name="Pan J."/>
            <person name="Luo Z.H."/>
            <person name="Li M."/>
        </authorList>
    </citation>
    <scope>NUCLEOTIDE SEQUENCE [LARGE SCALE GENOMIC DNA]</scope>
    <source>
        <strain evidence="3">SpSt-222</strain>
    </source>
</reference>
<dbReference type="GO" id="GO:0032259">
    <property type="term" value="P:methylation"/>
    <property type="evidence" value="ECO:0007669"/>
    <property type="project" value="UniProtKB-KW"/>
</dbReference>
<evidence type="ECO:0000256" key="1">
    <source>
        <dbReference type="ARBA" id="ARBA00022603"/>
    </source>
</evidence>
<keyword evidence="2 3" id="KW-0808">Transferase</keyword>
<accession>A0A7C1FRP8</accession>
<proteinExistence type="predicted"/>
<keyword evidence="1 3" id="KW-0489">Methyltransferase</keyword>
<sequence>MPPEALVQRIREEIERTGPLTFARFMELALYDPEYGYYATAVRVGRSGDYLTAPEAHPIFGWVIARQLWELWDLLDRPAHFTLIEYGPGTGTLVLSLFEYLARTAPGFLERLRYRPVEVSRAALDTLVDRLVDSGFASLLALEERDAVTGVVLANEVVDALPVHRVCWREDQLWELFVDWDGERFVEVLGPPSTGALAHWLERLGVQLREGQTTELCLAMVDWVEDVARVLARGYVLVLDYGYPAPERYDPVRFPKGTVRTYFRHSVGDDPLQSLGEQDITAHVDFTMLGLAAQERGFTVLGLTTQAEFLAQAGLGEVLVQLQAEPGMTAERYLAARAAALHLLDPAGMGRFRVLLLGKGVPEGVLPSGFRPRLLTGVHLPLSERSTDSQGHSQCDELRR</sequence>
<dbReference type="PANTHER" id="PTHR12049">
    <property type="entry name" value="PROTEIN ARGININE METHYLTRANSFERASE NDUFAF7, MITOCHONDRIAL"/>
    <property type="match status" value="1"/>
</dbReference>
<gene>
    <name evidence="3" type="ORF">ENP47_07220</name>
</gene>
<name>A0A7C1FRP8_THERO</name>
<dbReference type="EMBL" id="DSJL01000011">
    <property type="protein sequence ID" value="HEF65371.1"/>
    <property type="molecule type" value="Genomic_DNA"/>
</dbReference>
<protein>
    <submittedName>
        <fullName evidence="3">SAM-dependent methyltransferase</fullName>
    </submittedName>
</protein>
<comment type="caution">
    <text evidence="3">The sequence shown here is derived from an EMBL/GenBank/DDBJ whole genome shotgun (WGS) entry which is preliminary data.</text>
</comment>
<dbReference type="SUPFAM" id="SSF53335">
    <property type="entry name" value="S-adenosyl-L-methionine-dependent methyltransferases"/>
    <property type="match status" value="1"/>
</dbReference>
<evidence type="ECO:0000256" key="2">
    <source>
        <dbReference type="ARBA" id="ARBA00022679"/>
    </source>
</evidence>
<dbReference type="PANTHER" id="PTHR12049:SF7">
    <property type="entry name" value="PROTEIN ARGININE METHYLTRANSFERASE NDUFAF7, MITOCHONDRIAL"/>
    <property type="match status" value="1"/>
</dbReference>